<keyword evidence="3 6" id="KW-0812">Transmembrane</keyword>
<dbReference type="PANTHER" id="PTHR33545:SF5">
    <property type="entry name" value="UPF0750 MEMBRANE PROTEIN YITT"/>
    <property type="match status" value="1"/>
</dbReference>
<feature type="transmembrane region" description="Helical" evidence="6">
    <location>
        <begin position="16"/>
        <end position="35"/>
    </location>
</feature>
<dbReference type="PIRSF" id="PIRSF006483">
    <property type="entry name" value="Membrane_protein_YitT"/>
    <property type="match status" value="1"/>
</dbReference>
<dbReference type="PROSITE" id="PS51257">
    <property type="entry name" value="PROKAR_LIPOPROTEIN"/>
    <property type="match status" value="1"/>
</dbReference>
<keyword evidence="2" id="KW-1003">Cell membrane</keyword>
<organism evidence="8 9">
    <name type="scientific">Candidatus Alistipes avicola</name>
    <dbReference type="NCBI Taxonomy" id="2838432"/>
    <lineage>
        <taxon>Bacteria</taxon>
        <taxon>Pseudomonadati</taxon>
        <taxon>Bacteroidota</taxon>
        <taxon>Bacteroidia</taxon>
        <taxon>Bacteroidales</taxon>
        <taxon>Rikenellaceae</taxon>
        <taxon>Alistipes</taxon>
    </lineage>
</organism>
<feature type="transmembrane region" description="Helical" evidence="6">
    <location>
        <begin position="130"/>
        <end position="155"/>
    </location>
</feature>
<name>A0A9D2L4C5_9BACT</name>
<protein>
    <submittedName>
        <fullName evidence="8">YitT family protein</fullName>
    </submittedName>
</protein>
<feature type="domain" description="DUF2179" evidence="7">
    <location>
        <begin position="251"/>
        <end position="305"/>
    </location>
</feature>
<evidence type="ECO:0000256" key="3">
    <source>
        <dbReference type="ARBA" id="ARBA00022692"/>
    </source>
</evidence>
<dbReference type="Pfam" id="PF02588">
    <property type="entry name" value="YitT_membrane"/>
    <property type="match status" value="1"/>
</dbReference>
<dbReference type="InterPro" id="IPR019264">
    <property type="entry name" value="DUF2179"/>
</dbReference>
<evidence type="ECO:0000313" key="8">
    <source>
        <dbReference type="EMBL" id="HJA99051.1"/>
    </source>
</evidence>
<dbReference type="PANTHER" id="PTHR33545">
    <property type="entry name" value="UPF0750 MEMBRANE PROTEIN YITT-RELATED"/>
    <property type="match status" value="1"/>
</dbReference>
<keyword evidence="5 6" id="KW-0472">Membrane</keyword>
<keyword evidence="4 6" id="KW-1133">Transmembrane helix</keyword>
<evidence type="ECO:0000256" key="1">
    <source>
        <dbReference type="ARBA" id="ARBA00004651"/>
    </source>
</evidence>
<comment type="subcellular location">
    <subcellularLocation>
        <location evidence="1">Cell membrane</location>
        <topology evidence="1">Multi-pass membrane protein</topology>
    </subcellularLocation>
</comment>
<dbReference type="AlphaFoldDB" id="A0A9D2L4C5"/>
<evidence type="ECO:0000259" key="7">
    <source>
        <dbReference type="Pfam" id="PF10035"/>
    </source>
</evidence>
<feature type="transmembrane region" description="Helical" evidence="6">
    <location>
        <begin position="93"/>
        <end position="110"/>
    </location>
</feature>
<reference evidence="8" key="2">
    <citation type="submission" date="2021-04" db="EMBL/GenBank/DDBJ databases">
        <authorList>
            <person name="Gilroy R."/>
        </authorList>
    </citation>
    <scope>NUCLEOTIDE SEQUENCE</scope>
    <source>
        <strain evidence="8">CHK169-11906</strain>
    </source>
</reference>
<proteinExistence type="predicted"/>
<dbReference type="Pfam" id="PF10035">
    <property type="entry name" value="DUF2179"/>
    <property type="match status" value="1"/>
</dbReference>
<dbReference type="Gene3D" id="3.30.70.120">
    <property type="match status" value="1"/>
</dbReference>
<dbReference type="EMBL" id="DWYR01000013">
    <property type="protein sequence ID" value="HJA99051.1"/>
    <property type="molecule type" value="Genomic_DNA"/>
</dbReference>
<dbReference type="GO" id="GO:0005886">
    <property type="term" value="C:plasma membrane"/>
    <property type="evidence" value="ECO:0007669"/>
    <property type="project" value="UniProtKB-SubCell"/>
</dbReference>
<dbReference type="InterPro" id="IPR051461">
    <property type="entry name" value="UPF0750_membrane"/>
</dbReference>
<evidence type="ECO:0000313" key="9">
    <source>
        <dbReference type="Proteomes" id="UP000824259"/>
    </source>
</evidence>
<evidence type="ECO:0000256" key="4">
    <source>
        <dbReference type="ARBA" id="ARBA00022989"/>
    </source>
</evidence>
<feature type="transmembrane region" description="Helical" evidence="6">
    <location>
        <begin position="65"/>
        <end position="86"/>
    </location>
</feature>
<dbReference type="Proteomes" id="UP000824259">
    <property type="component" value="Unassembled WGS sequence"/>
</dbReference>
<evidence type="ECO:0000256" key="6">
    <source>
        <dbReference type="SAM" id="Phobius"/>
    </source>
</evidence>
<gene>
    <name evidence="8" type="ORF">H9779_05565</name>
</gene>
<dbReference type="InterPro" id="IPR003740">
    <property type="entry name" value="YitT"/>
</dbReference>
<sequence>MEKITLEKVASGVKEYIIMVIGISFYTFAWIACILPAHGTGGGATGLALVFTAAIKSLFGVEISIGDMALIINALLLIVAGFIIGWKFGIKTIFCVIMISVTLNFWQAKIPQLQMWLTERGMIAPDSLSIFGNLEPILLIIMGGLLCGVGIFMCLRQGGSTGGVDILALIINKYRPINYGRIVMIHDTTVICASLLVGNGPETVIYGFIMTAVFSFATDAMLSGQQQSTQLLIISHEYEAIAEEITQKAHRGVTMLDGMGWYTKEPSQVVMVLCRKRETSDILKLIKGIDPNAFISVASVTGVYGKGFGMIGTGTLSAASKK</sequence>
<reference evidence="8" key="1">
    <citation type="journal article" date="2021" name="PeerJ">
        <title>Extensive microbial diversity within the chicken gut microbiome revealed by metagenomics and culture.</title>
        <authorList>
            <person name="Gilroy R."/>
            <person name="Ravi A."/>
            <person name="Getino M."/>
            <person name="Pursley I."/>
            <person name="Horton D.L."/>
            <person name="Alikhan N.F."/>
            <person name="Baker D."/>
            <person name="Gharbi K."/>
            <person name="Hall N."/>
            <person name="Watson M."/>
            <person name="Adriaenssens E.M."/>
            <person name="Foster-Nyarko E."/>
            <person name="Jarju S."/>
            <person name="Secka A."/>
            <person name="Antonio M."/>
            <person name="Oren A."/>
            <person name="Chaudhuri R.R."/>
            <person name="La Ragione R."/>
            <person name="Hildebrand F."/>
            <person name="Pallen M.J."/>
        </authorList>
    </citation>
    <scope>NUCLEOTIDE SEQUENCE</scope>
    <source>
        <strain evidence="8">CHK169-11906</strain>
    </source>
</reference>
<accession>A0A9D2L4C5</accession>
<dbReference type="InterPro" id="IPR015867">
    <property type="entry name" value="N-reg_PII/ATP_PRibTrfase_C"/>
</dbReference>
<evidence type="ECO:0000256" key="2">
    <source>
        <dbReference type="ARBA" id="ARBA00022475"/>
    </source>
</evidence>
<dbReference type="CDD" id="cd16380">
    <property type="entry name" value="YitT_C"/>
    <property type="match status" value="1"/>
</dbReference>
<comment type="caution">
    <text evidence="8">The sequence shown here is derived from an EMBL/GenBank/DDBJ whole genome shotgun (WGS) entry which is preliminary data.</text>
</comment>
<evidence type="ECO:0000256" key="5">
    <source>
        <dbReference type="ARBA" id="ARBA00023136"/>
    </source>
</evidence>